<feature type="region of interest" description="Disordered" evidence="1">
    <location>
        <begin position="81"/>
        <end position="100"/>
    </location>
</feature>
<feature type="region of interest" description="Disordered" evidence="1">
    <location>
        <begin position="162"/>
        <end position="187"/>
    </location>
</feature>
<keyword evidence="3" id="KW-1185">Reference proteome</keyword>
<name>A0ABN8Z8Z8_RANTA</name>
<protein>
    <submittedName>
        <fullName evidence="2">Uncharacterized protein</fullName>
    </submittedName>
</protein>
<evidence type="ECO:0000313" key="2">
    <source>
        <dbReference type="EMBL" id="CAI9169068.1"/>
    </source>
</evidence>
<dbReference type="Proteomes" id="UP001176941">
    <property type="component" value="Chromosome 28"/>
</dbReference>
<accession>A0ABN8Z8Z8</accession>
<feature type="region of interest" description="Disordered" evidence="1">
    <location>
        <begin position="123"/>
        <end position="146"/>
    </location>
</feature>
<proteinExistence type="predicted"/>
<dbReference type="EMBL" id="OX459964">
    <property type="protein sequence ID" value="CAI9169068.1"/>
    <property type="molecule type" value="Genomic_DNA"/>
</dbReference>
<gene>
    <name evidence="2" type="ORF">MRATA1EN1_LOCUS18030</name>
</gene>
<reference evidence="2" key="1">
    <citation type="submission" date="2023-04" db="EMBL/GenBank/DDBJ databases">
        <authorList>
            <consortium name="ELIXIR-Norway"/>
        </authorList>
    </citation>
    <scope>NUCLEOTIDE SEQUENCE [LARGE SCALE GENOMIC DNA]</scope>
</reference>
<evidence type="ECO:0000313" key="3">
    <source>
        <dbReference type="Proteomes" id="UP001176941"/>
    </source>
</evidence>
<sequence>MGLQEDEPERPRLQGPSEACPVSGGTSDLLRLCSRGGGAVGPGHLPRALELGQKGLRPRQRELTCPWAREAAHQSQLREAWLPPRGRPPEQPYLDPVGSSTCRLPAPLVLGCKPARRRARPLLGGHSRWPAGDPTGPGGSMWGHGAAPHAVGVRLAVQAALPSSAPAPEMRMGTGGLAQPTAAQQED</sequence>
<feature type="region of interest" description="Disordered" evidence="1">
    <location>
        <begin position="1"/>
        <end position="24"/>
    </location>
</feature>
<organism evidence="2 3">
    <name type="scientific">Rangifer tarandus platyrhynchus</name>
    <name type="common">Svalbard reindeer</name>
    <dbReference type="NCBI Taxonomy" id="3082113"/>
    <lineage>
        <taxon>Eukaryota</taxon>
        <taxon>Metazoa</taxon>
        <taxon>Chordata</taxon>
        <taxon>Craniata</taxon>
        <taxon>Vertebrata</taxon>
        <taxon>Euteleostomi</taxon>
        <taxon>Mammalia</taxon>
        <taxon>Eutheria</taxon>
        <taxon>Laurasiatheria</taxon>
        <taxon>Artiodactyla</taxon>
        <taxon>Ruminantia</taxon>
        <taxon>Pecora</taxon>
        <taxon>Cervidae</taxon>
        <taxon>Odocoileinae</taxon>
        <taxon>Rangifer</taxon>
    </lineage>
</organism>
<evidence type="ECO:0000256" key="1">
    <source>
        <dbReference type="SAM" id="MobiDB-lite"/>
    </source>
</evidence>